<dbReference type="Pfam" id="PF17236">
    <property type="entry name" value="SU10_MCP"/>
    <property type="match status" value="1"/>
</dbReference>
<gene>
    <name evidence="1" type="ORF">AACH11_03460</name>
</gene>
<dbReference type="Proteomes" id="UP001368500">
    <property type="component" value="Unassembled WGS sequence"/>
</dbReference>
<name>A0ABU9B579_9BURK</name>
<dbReference type="EMBL" id="JBBUTF010000003">
    <property type="protein sequence ID" value="MEK8025017.1"/>
    <property type="molecule type" value="Genomic_DNA"/>
</dbReference>
<dbReference type="RefSeq" id="WP_341372800.1">
    <property type="nucleotide sequence ID" value="NZ_JBBUTF010000003.1"/>
</dbReference>
<proteinExistence type="predicted"/>
<comment type="caution">
    <text evidence="1">The sequence shown here is derived from an EMBL/GenBank/DDBJ whole genome shotgun (WGS) entry which is preliminary data.</text>
</comment>
<dbReference type="InterPro" id="IPR010781">
    <property type="entry name" value="DUF1376"/>
</dbReference>
<organism evidence="1 2">
    <name type="scientific">Pseudaquabacterium rugosum</name>
    <dbReference type="NCBI Taxonomy" id="2984194"/>
    <lineage>
        <taxon>Bacteria</taxon>
        <taxon>Pseudomonadati</taxon>
        <taxon>Pseudomonadota</taxon>
        <taxon>Betaproteobacteria</taxon>
        <taxon>Burkholderiales</taxon>
        <taxon>Sphaerotilaceae</taxon>
        <taxon>Pseudaquabacterium</taxon>
    </lineage>
</organism>
<dbReference type="Pfam" id="PF07120">
    <property type="entry name" value="DUF1376"/>
    <property type="match status" value="1"/>
</dbReference>
<accession>A0ABU9B579</accession>
<evidence type="ECO:0000313" key="2">
    <source>
        <dbReference type="Proteomes" id="UP001368500"/>
    </source>
</evidence>
<sequence length="250" mass="28042">MTKRSDTWMPLYIGDYLADTSRLTTEQHGAYLLLLMDYWRNGPPPDDEDTLAAIAKLPVSAWRKCAPRLQPFFSVEDGQWRQKRMDAEREKAAGIGGKRKAAGAAGAAKRWGKGDGKLCEALGFKQPELFFPNPEQTPAQPPAPDPKLVEAQNRHQVEMLRLQIEREKAQADTVDVYISDFGTVKAVPNRFQRPRTAFAIQSDMWAVAVLRPMSTTPLAKTGDSDRRQLLTEFTLEARQEKSSGAVRDLL</sequence>
<protein>
    <submittedName>
        <fullName evidence="1">DUF5309 family protein</fullName>
    </submittedName>
</protein>
<dbReference type="InterPro" id="IPR035198">
    <property type="entry name" value="SU10_MCP"/>
</dbReference>
<reference evidence="1 2" key="1">
    <citation type="submission" date="2024-04" db="EMBL/GenBank/DDBJ databases">
        <title>Novel species of the genus Ideonella isolated from streams.</title>
        <authorList>
            <person name="Lu H."/>
        </authorList>
    </citation>
    <scope>NUCLEOTIDE SEQUENCE [LARGE SCALE GENOMIC DNA]</scope>
    <source>
        <strain evidence="1 2">BYS139W</strain>
    </source>
</reference>
<evidence type="ECO:0000313" key="1">
    <source>
        <dbReference type="EMBL" id="MEK8025017.1"/>
    </source>
</evidence>
<keyword evidence="2" id="KW-1185">Reference proteome</keyword>